<dbReference type="SUPFAM" id="SSF46955">
    <property type="entry name" value="Putative DNA-binding domain"/>
    <property type="match status" value="1"/>
</dbReference>
<reference evidence="3" key="1">
    <citation type="submission" date="2016-07" db="EMBL/GenBank/DDBJ databases">
        <title>Frankia sp. NRRL B-16219 Genome sequencing.</title>
        <authorList>
            <person name="Ghodhbane-Gtari F."/>
            <person name="Swanson E."/>
            <person name="Gueddou A."/>
            <person name="Louati M."/>
            <person name="Nouioui I."/>
            <person name="Hezbri K."/>
            <person name="Abebe-Akele F."/>
            <person name="Simpson S."/>
            <person name="Morris K."/>
            <person name="Thomas K."/>
            <person name="Gtari M."/>
            <person name="Tisa L.S."/>
        </authorList>
    </citation>
    <scope>NUCLEOTIDE SEQUENCE [LARGE SCALE GENOMIC DNA]</scope>
    <source>
        <strain evidence="3">NRRL B-16219</strain>
    </source>
</reference>
<feature type="domain" description="Helix-turn-helix" evidence="1">
    <location>
        <begin position="1"/>
        <end position="50"/>
    </location>
</feature>
<gene>
    <name evidence="2" type="ORF">BBK14_08020</name>
</gene>
<dbReference type="InterPro" id="IPR036388">
    <property type="entry name" value="WH-like_DNA-bd_sf"/>
</dbReference>
<evidence type="ECO:0000313" key="2">
    <source>
        <dbReference type="EMBL" id="OHV21258.1"/>
    </source>
</evidence>
<comment type="caution">
    <text evidence="2">The sequence shown here is derived from an EMBL/GenBank/DDBJ whole genome shotgun (WGS) entry which is preliminary data.</text>
</comment>
<dbReference type="Proteomes" id="UP000179769">
    <property type="component" value="Unassembled WGS sequence"/>
</dbReference>
<accession>A0A1S1PEA5</accession>
<evidence type="ECO:0000259" key="1">
    <source>
        <dbReference type="Pfam" id="PF12728"/>
    </source>
</evidence>
<keyword evidence="3" id="KW-1185">Reference proteome</keyword>
<dbReference type="EMBL" id="MAXA01000257">
    <property type="protein sequence ID" value="OHV21258.1"/>
    <property type="molecule type" value="Genomic_DNA"/>
</dbReference>
<protein>
    <submittedName>
        <fullName evidence="2">MerR family transcriptional regulator</fullName>
    </submittedName>
</protein>
<evidence type="ECO:0000313" key="3">
    <source>
        <dbReference type="Proteomes" id="UP000179769"/>
    </source>
</evidence>
<organism evidence="2 3">
    <name type="scientific">Parafrankia soli</name>
    <dbReference type="NCBI Taxonomy" id="2599596"/>
    <lineage>
        <taxon>Bacteria</taxon>
        <taxon>Bacillati</taxon>
        <taxon>Actinomycetota</taxon>
        <taxon>Actinomycetes</taxon>
        <taxon>Frankiales</taxon>
        <taxon>Frankiaceae</taxon>
        <taxon>Parafrankia</taxon>
    </lineage>
</organism>
<sequence>MTTEDLALKLRRPVGTIRNWRMRGYGPCGFKAGNTVLYRREVVDEWIAEQEKAEADRRASA</sequence>
<name>A0A1S1PEA5_9ACTN</name>
<dbReference type="Gene3D" id="1.10.10.10">
    <property type="entry name" value="Winged helix-like DNA-binding domain superfamily/Winged helix DNA-binding domain"/>
    <property type="match status" value="1"/>
</dbReference>
<dbReference type="AlphaFoldDB" id="A0A1S1PEA5"/>
<dbReference type="Pfam" id="PF12728">
    <property type="entry name" value="HTH_17"/>
    <property type="match status" value="1"/>
</dbReference>
<dbReference type="InterPro" id="IPR041657">
    <property type="entry name" value="HTH_17"/>
</dbReference>
<dbReference type="InterPro" id="IPR009061">
    <property type="entry name" value="DNA-bd_dom_put_sf"/>
</dbReference>
<proteinExistence type="predicted"/>